<comment type="caution">
    <text evidence="2">The sequence shown here is derived from an EMBL/GenBank/DDBJ whole genome shotgun (WGS) entry which is preliminary data.</text>
</comment>
<feature type="compositionally biased region" description="Low complexity" evidence="1">
    <location>
        <begin position="292"/>
        <end position="303"/>
    </location>
</feature>
<feature type="region of interest" description="Disordered" evidence="1">
    <location>
        <begin position="271"/>
        <end position="315"/>
    </location>
</feature>
<dbReference type="AlphaFoldDB" id="A0AAE0JSP5"/>
<protein>
    <submittedName>
        <fullName evidence="2">Uncharacterized protein</fullName>
    </submittedName>
</protein>
<gene>
    <name evidence="2" type="ORF">B0T24DRAFT_685164</name>
</gene>
<name>A0AAE0JSP5_9PEZI</name>
<proteinExistence type="predicted"/>
<organism evidence="2 3">
    <name type="scientific">Lasiosphaeria ovina</name>
    <dbReference type="NCBI Taxonomy" id="92902"/>
    <lineage>
        <taxon>Eukaryota</taxon>
        <taxon>Fungi</taxon>
        <taxon>Dikarya</taxon>
        <taxon>Ascomycota</taxon>
        <taxon>Pezizomycotina</taxon>
        <taxon>Sordariomycetes</taxon>
        <taxon>Sordariomycetidae</taxon>
        <taxon>Sordariales</taxon>
        <taxon>Lasiosphaeriaceae</taxon>
        <taxon>Lasiosphaeria</taxon>
    </lineage>
</organism>
<evidence type="ECO:0000313" key="3">
    <source>
        <dbReference type="Proteomes" id="UP001287356"/>
    </source>
</evidence>
<evidence type="ECO:0000256" key="1">
    <source>
        <dbReference type="SAM" id="MobiDB-lite"/>
    </source>
</evidence>
<keyword evidence="3" id="KW-1185">Reference proteome</keyword>
<dbReference type="Proteomes" id="UP001287356">
    <property type="component" value="Unassembled WGS sequence"/>
</dbReference>
<evidence type="ECO:0000313" key="2">
    <source>
        <dbReference type="EMBL" id="KAK3361038.1"/>
    </source>
</evidence>
<dbReference type="EMBL" id="JAULSN010000013">
    <property type="protein sequence ID" value="KAK3361038.1"/>
    <property type="molecule type" value="Genomic_DNA"/>
</dbReference>
<reference evidence="2" key="1">
    <citation type="journal article" date="2023" name="Mol. Phylogenet. Evol.">
        <title>Genome-scale phylogeny and comparative genomics of the fungal order Sordariales.</title>
        <authorList>
            <person name="Hensen N."/>
            <person name="Bonometti L."/>
            <person name="Westerberg I."/>
            <person name="Brannstrom I.O."/>
            <person name="Guillou S."/>
            <person name="Cros-Aarteil S."/>
            <person name="Calhoun S."/>
            <person name="Haridas S."/>
            <person name="Kuo A."/>
            <person name="Mondo S."/>
            <person name="Pangilinan J."/>
            <person name="Riley R."/>
            <person name="LaButti K."/>
            <person name="Andreopoulos B."/>
            <person name="Lipzen A."/>
            <person name="Chen C."/>
            <person name="Yan M."/>
            <person name="Daum C."/>
            <person name="Ng V."/>
            <person name="Clum A."/>
            <person name="Steindorff A."/>
            <person name="Ohm R.A."/>
            <person name="Martin F."/>
            <person name="Silar P."/>
            <person name="Natvig D.O."/>
            <person name="Lalanne C."/>
            <person name="Gautier V."/>
            <person name="Ament-Velasquez S.L."/>
            <person name="Kruys A."/>
            <person name="Hutchinson M.I."/>
            <person name="Powell A.J."/>
            <person name="Barry K."/>
            <person name="Miller A.N."/>
            <person name="Grigoriev I.V."/>
            <person name="Debuchy R."/>
            <person name="Gladieux P."/>
            <person name="Hiltunen Thoren M."/>
            <person name="Johannesson H."/>
        </authorList>
    </citation>
    <scope>NUCLEOTIDE SEQUENCE</scope>
    <source>
        <strain evidence="2">CBS 958.72</strain>
    </source>
</reference>
<sequence>MSAAAAAQPPPAFFSASTPAPAVKLSADDGLPASRAVLQQFARTDPKYADSFGAEAFRSDYAPGLKLIGWRVTGVVEHIWTSLEGSLGDLIKAKRERLQAQRPTQSANPPWMLRCFLVGPDTDRATPHIAVISAAKWLREGIGKVIVQSSLLRACRFRCCGLAYRAELDMMPATTSGNTGGAVPPAWSIARLNDFEVRVPVGGDINGVRIEIVLDGVVVSKATIGGVVIIDGQSLGMTVLHAFKPVAESDEDEGVEDSGIELFDDVQYASDTRDDDDDAAPEESTQTQVAEQPPGVGVDQGQQETSQNERSDLSRMVSEAGAVQSLLDQPRFDLGVLATPDARFDWALKKLQHPAQNKKFMESWAGLPPTQIVIKTSSDLKFGMLEASGVFGIPTTSWPQPVLVATMWDMVQPGDSGAWAMKVDDGEFIGMVIGSCPALHEVYLLRMGHILGDICQQLDSRAAVGLDNVDPGQRDETIAVPEIERPSHPLQLLGSHVGLFDST</sequence>
<accession>A0AAE0JSP5</accession>
<reference evidence="2" key="2">
    <citation type="submission" date="2023-06" db="EMBL/GenBank/DDBJ databases">
        <authorList>
            <consortium name="Lawrence Berkeley National Laboratory"/>
            <person name="Haridas S."/>
            <person name="Hensen N."/>
            <person name="Bonometti L."/>
            <person name="Westerberg I."/>
            <person name="Brannstrom I.O."/>
            <person name="Guillou S."/>
            <person name="Cros-Aarteil S."/>
            <person name="Calhoun S."/>
            <person name="Kuo A."/>
            <person name="Mondo S."/>
            <person name="Pangilinan J."/>
            <person name="Riley R."/>
            <person name="Labutti K."/>
            <person name="Andreopoulos B."/>
            <person name="Lipzen A."/>
            <person name="Chen C."/>
            <person name="Yanf M."/>
            <person name="Daum C."/>
            <person name="Ng V."/>
            <person name="Clum A."/>
            <person name="Steindorff A."/>
            <person name="Ohm R."/>
            <person name="Martin F."/>
            <person name="Silar P."/>
            <person name="Natvig D."/>
            <person name="Lalanne C."/>
            <person name="Gautier V."/>
            <person name="Ament-Velasquez S.L."/>
            <person name="Kruys A."/>
            <person name="Hutchinson M.I."/>
            <person name="Powell A.J."/>
            <person name="Barry K."/>
            <person name="Miller A.N."/>
            <person name="Grigoriev I.V."/>
            <person name="Debuchy R."/>
            <person name="Gladieux P."/>
            <person name="Thoren M.H."/>
            <person name="Johannesson H."/>
        </authorList>
    </citation>
    <scope>NUCLEOTIDE SEQUENCE</scope>
    <source>
        <strain evidence="2">CBS 958.72</strain>
    </source>
</reference>